<evidence type="ECO:0000313" key="3">
    <source>
        <dbReference type="EMBL" id="EKX32425.1"/>
    </source>
</evidence>
<dbReference type="AlphaFoldDB" id="L1I991"/>
<dbReference type="eggNOG" id="ENOG502SW33">
    <property type="taxonomic scope" value="Eukaryota"/>
</dbReference>
<dbReference type="EnsemblProtists" id="EKX32425">
    <property type="protein sequence ID" value="EKX32425"/>
    <property type="gene ID" value="GUITHDRAFT_148631"/>
</dbReference>
<feature type="signal peptide" evidence="2">
    <location>
        <begin position="1"/>
        <end position="16"/>
    </location>
</feature>
<feature type="region of interest" description="Disordered" evidence="1">
    <location>
        <begin position="230"/>
        <end position="253"/>
    </location>
</feature>
<accession>L1I991</accession>
<name>L1I991_GUITC</name>
<proteinExistence type="predicted"/>
<organism evidence="3">
    <name type="scientific">Guillardia theta (strain CCMP2712)</name>
    <name type="common">Cryptophyte</name>
    <dbReference type="NCBI Taxonomy" id="905079"/>
    <lineage>
        <taxon>Eukaryota</taxon>
        <taxon>Cryptophyceae</taxon>
        <taxon>Pyrenomonadales</taxon>
        <taxon>Geminigeraceae</taxon>
        <taxon>Guillardia</taxon>
    </lineage>
</organism>
<dbReference type="HOGENOM" id="CLU_503866_0_0_1"/>
<reference evidence="3 5" key="1">
    <citation type="journal article" date="2012" name="Nature">
        <title>Algal genomes reveal evolutionary mosaicism and the fate of nucleomorphs.</title>
        <authorList>
            <consortium name="DOE Joint Genome Institute"/>
            <person name="Curtis B.A."/>
            <person name="Tanifuji G."/>
            <person name="Burki F."/>
            <person name="Gruber A."/>
            <person name="Irimia M."/>
            <person name="Maruyama S."/>
            <person name="Arias M.C."/>
            <person name="Ball S.G."/>
            <person name="Gile G.H."/>
            <person name="Hirakawa Y."/>
            <person name="Hopkins J.F."/>
            <person name="Kuo A."/>
            <person name="Rensing S.A."/>
            <person name="Schmutz J."/>
            <person name="Symeonidi A."/>
            <person name="Elias M."/>
            <person name="Eveleigh R.J."/>
            <person name="Herman E.K."/>
            <person name="Klute M.J."/>
            <person name="Nakayama T."/>
            <person name="Obornik M."/>
            <person name="Reyes-Prieto A."/>
            <person name="Armbrust E.V."/>
            <person name="Aves S.J."/>
            <person name="Beiko R.G."/>
            <person name="Coutinho P."/>
            <person name="Dacks J.B."/>
            <person name="Durnford D.G."/>
            <person name="Fast N.M."/>
            <person name="Green B.R."/>
            <person name="Grisdale C.J."/>
            <person name="Hempel F."/>
            <person name="Henrissat B."/>
            <person name="Hoppner M.P."/>
            <person name="Ishida K."/>
            <person name="Kim E."/>
            <person name="Koreny L."/>
            <person name="Kroth P.G."/>
            <person name="Liu Y."/>
            <person name="Malik S.B."/>
            <person name="Maier U.G."/>
            <person name="McRose D."/>
            <person name="Mock T."/>
            <person name="Neilson J.A."/>
            <person name="Onodera N.T."/>
            <person name="Poole A.M."/>
            <person name="Pritham E.J."/>
            <person name="Richards T.A."/>
            <person name="Rocap G."/>
            <person name="Roy S.W."/>
            <person name="Sarai C."/>
            <person name="Schaack S."/>
            <person name="Shirato S."/>
            <person name="Slamovits C.H."/>
            <person name="Spencer D.F."/>
            <person name="Suzuki S."/>
            <person name="Worden A.Z."/>
            <person name="Zauner S."/>
            <person name="Barry K."/>
            <person name="Bell C."/>
            <person name="Bharti A.K."/>
            <person name="Crow J.A."/>
            <person name="Grimwood J."/>
            <person name="Kramer R."/>
            <person name="Lindquist E."/>
            <person name="Lucas S."/>
            <person name="Salamov A."/>
            <person name="McFadden G.I."/>
            <person name="Lane C.E."/>
            <person name="Keeling P.J."/>
            <person name="Gray M.W."/>
            <person name="Grigoriev I.V."/>
            <person name="Archibald J.M."/>
        </authorList>
    </citation>
    <scope>NUCLEOTIDE SEQUENCE</scope>
    <source>
        <strain evidence="3 5">CCMP2712</strain>
    </source>
</reference>
<protein>
    <recommendedName>
        <fullName evidence="6">Agenet domain-containing protein</fullName>
    </recommendedName>
</protein>
<evidence type="ECO:0000256" key="2">
    <source>
        <dbReference type="SAM" id="SignalP"/>
    </source>
</evidence>
<dbReference type="RefSeq" id="XP_005819405.1">
    <property type="nucleotide sequence ID" value="XM_005819348.1"/>
</dbReference>
<sequence>MAPLLLLLLLVGGSSAFVVTPSSSSLSSSSLFISPSPSLVSSRLTPWRTTTRSSSGLGSLACSGRDERVPGWVHEAAPARRGWGSSVLLLSGRVRARFSRTSMQSSGSGDRKFAVGDAVEAQWIGDDSWYAGTIEGLWSEGRYDVKWADPQGMADCQATSEENIRSFPVKSYYMFGLNSLEQGDYESAYLAFRCIYICMGKFADTERYLDELLAIPSIQELAQSRNDANLMKERESRKKAGQAGSVEEEEKAPMYSEDELEGLRQEAKQNAVLQNMWGQYNTFVNYQVGSWHGRWKEYDVKGSQVQEGREVRRSEVLTASNEGPAPSFSREIVGVNEQGGTGESTRSAGSFYPSSLASWFVGNAFTFSRTSEQGGNDLLDLQVGLRHEDMKASCIFSYQRRKEEEGTWELVRMSVGREKLGSMPKGDEYVLFREEKGRMEDGAELSGPADRLSTNYTPMPGKEGVMTVEAEGGIAVQGPAVLSEKDGERREVVISWSTPSTEGIAWDGKDRIIPALKYRCARVFKGASDELELLSVTETRG</sequence>
<evidence type="ECO:0000313" key="5">
    <source>
        <dbReference type="Proteomes" id="UP000011087"/>
    </source>
</evidence>
<feature type="chain" id="PRO_5008769740" description="Agenet domain-containing protein" evidence="2">
    <location>
        <begin position="17"/>
        <end position="541"/>
    </location>
</feature>
<keyword evidence="5" id="KW-1185">Reference proteome</keyword>
<dbReference type="KEGG" id="gtt:GUITHDRAFT_148631"/>
<evidence type="ECO:0000313" key="4">
    <source>
        <dbReference type="EnsemblProtists" id="EKX32425"/>
    </source>
</evidence>
<dbReference type="PaxDb" id="55529-EKX32425"/>
<gene>
    <name evidence="3" type="ORF">GUITHDRAFT_148631</name>
</gene>
<dbReference type="GeneID" id="17289171"/>
<reference evidence="5" key="2">
    <citation type="submission" date="2012-11" db="EMBL/GenBank/DDBJ databases">
        <authorList>
            <person name="Kuo A."/>
            <person name="Curtis B.A."/>
            <person name="Tanifuji G."/>
            <person name="Burki F."/>
            <person name="Gruber A."/>
            <person name="Irimia M."/>
            <person name="Maruyama S."/>
            <person name="Arias M.C."/>
            <person name="Ball S.G."/>
            <person name="Gile G.H."/>
            <person name="Hirakawa Y."/>
            <person name="Hopkins J.F."/>
            <person name="Rensing S.A."/>
            <person name="Schmutz J."/>
            <person name="Symeonidi A."/>
            <person name="Elias M."/>
            <person name="Eveleigh R.J."/>
            <person name="Herman E.K."/>
            <person name="Klute M.J."/>
            <person name="Nakayama T."/>
            <person name="Obornik M."/>
            <person name="Reyes-Prieto A."/>
            <person name="Armbrust E.V."/>
            <person name="Aves S.J."/>
            <person name="Beiko R.G."/>
            <person name="Coutinho P."/>
            <person name="Dacks J.B."/>
            <person name="Durnford D.G."/>
            <person name="Fast N.M."/>
            <person name="Green B.R."/>
            <person name="Grisdale C."/>
            <person name="Hempe F."/>
            <person name="Henrissat B."/>
            <person name="Hoppner M.P."/>
            <person name="Ishida K.-I."/>
            <person name="Kim E."/>
            <person name="Koreny L."/>
            <person name="Kroth P.G."/>
            <person name="Liu Y."/>
            <person name="Malik S.-B."/>
            <person name="Maier U.G."/>
            <person name="McRose D."/>
            <person name="Mock T."/>
            <person name="Neilson J.A."/>
            <person name="Onodera N.T."/>
            <person name="Poole A.M."/>
            <person name="Pritham E.J."/>
            <person name="Richards T.A."/>
            <person name="Rocap G."/>
            <person name="Roy S.W."/>
            <person name="Sarai C."/>
            <person name="Schaack S."/>
            <person name="Shirato S."/>
            <person name="Slamovits C.H."/>
            <person name="Spencer D.F."/>
            <person name="Suzuki S."/>
            <person name="Worden A.Z."/>
            <person name="Zauner S."/>
            <person name="Barry K."/>
            <person name="Bell C."/>
            <person name="Bharti A.K."/>
            <person name="Crow J.A."/>
            <person name="Grimwood J."/>
            <person name="Kramer R."/>
            <person name="Lindquist E."/>
            <person name="Lucas S."/>
            <person name="Salamov A."/>
            <person name="McFadden G.I."/>
            <person name="Lane C.E."/>
            <person name="Keeling P.J."/>
            <person name="Gray M.W."/>
            <person name="Grigoriev I.V."/>
            <person name="Archibald J.M."/>
        </authorList>
    </citation>
    <scope>NUCLEOTIDE SEQUENCE</scope>
    <source>
        <strain evidence="5">CCMP2712</strain>
    </source>
</reference>
<dbReference type="Gene3D" id="2.30.30.140">
    <property type="match status" value="1"/>
</dbReference>
<dbReference type="Proteomes" id="UP000011087">
    <property type="component" value="Unassembled WGS sequence"/>
</dbReference>
<evidence type="ECO:0008006" key="6">
    <source>
        <dbReference type="Google" id="ProtNLM"/>
    </source>
</evidence>
<keyword evidence="2" id="KW-0732">Signal</keyword>
<reference evidence="4" key="3">
    <citation type="submission" date="2016-03" db="UniProtKB">
        <authorList>
            <consortium name="EnsemblProtists"/>
        </authorList>
    </citation>
    <scope>IDENTIFICATION</scope>
</reference>
<dbReference type="EMBL" id="JH993190">
    <property type="protein sequence ID" value="EKX32425.1"/>
    <property type="molecule type" value="Genomic_DNA"/>
</dbReference>
<evidence type="ECO:0000256" key="1">
    <source>
        <dbReference type="SAM" id="MobiDB-lite"/>
    </source>
</evidence>